<name>A0ABV8ALD8_9BACT</name>
<keyword evidence="2" id="KW-1185">Reference proteome</keyword>
<organism evidence="1 2">
    <name type="scientific">Algoriphagus namhaensis</name>
    <dbReference type="NCBI Taxonomy" id="915353"/>
    <lineage>
        <taxon>Bacteria</taxon>
        <taxon>Pseudomonadati</taxon>
        <taxon>Bacteroidota</taxon>
        <taxon>Cytophagia</taxon>
        <taxon>Cytophagales</taxon>
        <taxon>Cyclobacteriaceae</taxon>
        <taxon>Algoriphagus</taxon>
    </lineage>
</organism>
<dbReference type="Proteomes" id="UP001595805">
    <property type="component" value="Unassembled WGS sequence"/>
</dbReference>
<accession>A0ABV8ALD8</accession>
<evidence type="ECO:0000313" key="1">
    <source>
        <dbReference type="EMBL" id="MFC3878831.1"/>
    </source>
</evidence>
<comment type="caution">
    <text evidence="1">The sequence shown here is derived from an EMBL/GenBank/DDBJ whole genome shotgun (WGS) entry which is preliminary data.</text>
</comment>
<sequence>MDHAALVKLYRDKGKLTLADGNKRQIALLDPTKWSISDGANWIYLLFDMFQIRAIAPQFSEVSLDLVEFANKPTIYRTLPNFQSKNGPLIDGKIKFSMLKEPNWHKLLFQISQPVLVQLDTKSKVDFNVDILFPLFSPNLKELYLGPEGDVKIIKN</sequence>
<proteinExistence type="predicted"/>
<protein>
    <submittedName>
        <fullName evidence="1">Uncharacterized protein</fullName>
    </submittedName>
</protein>
<evidence type="ECO:0000313" key="2">
    <source>
        <dbReference type="Proteomes" id="UP001595805"/>
    </source>
</evidence>
<reference evidence="2" key="1">
    <citation type="journal article" date="2019" name="Int. J. Syst. Evol. Microbiol.">
        <title>The Global Catalogue of Microorganisms (GCM) 10K type strain sequencing project: providing services to taxonomists for standard genome sequencing and annotation.</title>
        <authorList>
            <consortium name="The Broad Institute Genomics Platform"/>
            <consortium name="The Broad Institute Genome Sequencing Center for Infectious Disease"/>
            <person name="Wu L."/>
            <person name="Ma J."/>
        </authorList>
    </citation>
    <scope>NUCLEOTIDE SEQUENCE [LARGE SCALE GENOMIC DNA]</scope>
    <source>
        <strain evidence="2">CCUG 60523</strain>
    </source>
</reference>
<dbReference type="RefSeq" id="WP_377902659.1">
    <property type="nucleotide sequence ID" value="NZ_JBHRZS010000002.1"/>
</dbReference>
<gene>
    <name evidence="1" type="ORF">ACFOSV_01515</name>
</gene>
<dbReference type="EMBL" id="JBHRZS010000002">
    <property type="protein sequence ID" value="MFC3878831.1"/>
    <property type="molecule type" value="Genomic_DNA"/>
</dbReference>